<organism evidence="2 3">
    <name type="scientific">Drosophila suzukii</name>
    <name type="common">Spotted-wing drosophila fruit fly</name>
    <dbReference type="NCBI Taxonomy" id="28584"/>
    <lineage>
        <taxon>Eukaryota</taxon>
        <taxon>Metazoa</taxon>
        <taxon>Ecdysozoa</taxon>
        <taxon>Arthropoda</taxon>
        <taxon>Hexapoda</taxon>
        <taxon>Insecta</taxon>
        <taxon>Pterygota</taxon>
        <taxon>Neoptera</taxon>
        <taxon>Endopterygota</taxon>
        <taxon>Diptera</taxon>
        <taxon>Brachycera</taxon>
        <taxon>Muscomorpha</taxon>
        <taxon>Ephydroidea</taxon>
        <taxon>Drosophilidae</taxon>
        <taxon>Drosophila</taxon>
        <taxon>Sophophora</taxon>
    </lineage>
</organism>
<keyword evidence="2" id="KW-1185">Reference proteome</keyword>
<feature type="compositionally biased region" description="Basic and acidic residues" evidence="1">
    <location>
        <begin position="83"/>
        <end position="93"/>
    </location>
</feature>
<dbReference type="Proteomes" id="UP001652628">
    <property type="component" value="Chromosome 2R"/>
</dbReference>
<name>A0AB39Z469_DROSZ</name>
<protein>
    <submittedName>
        <fullName evidence="3">Uncharacterized protein</fullName>
    </submittedName>
</protein>
<sequence length="116" mass="13312">MNINPIIRTILNHFRACTIRSYLVVLPDHGRIEKQLKLEELITERGVLDMRSLELSLQQKRVEANLTDLTRCIRGMEFDLKVNSDLEKKENKQPRGTSHNSPPSDKKSPKVGGFSE</sequence>
<evidence type="ECO:0000313" key="3">
    <source>
        <dbReference type="RefSeq" id="XP_016928195.2"/>
    </source>
</evidence>
<dbReference type="RefSeq" id="XP_016928195.2">
    <property type="nucleotide sequence ID" value="XM_017072706.4"/>
</dbReference>
<feature type="region of interest" description="Disordered" evidence="1">
    <location>
        <begin position="83"/>
        <end position="116"/>
    </location>
</feature>
<reference evidence="3" key="1">
    <citation type="submission" date="2025-08" db="UniProtKB">
        <authorList>
            <consortium name="RefSeq"/>
        </authorList>
    </citation>
    <scope>IDENTIFICATION</scope>
</reference>
<accession>A0AB39Z469</accession>
<proteinExistence type="predicted"/>
<gene>
    <name evidence="3" type="primary">LOC108008802</name>
</gene>
<evidence type="ECO:0000313" key="2">
    <source>
        <dbReference type="Proteomes" id="UP001652628"/>
    </source>
</evidence>
<dbReference type="GeneID" id="108008802"/>
<evidence type="ECO:0000256" key="1">
    <source>
        <dbReference type="SAM" id="MobiDB-lite"/>
    </source>
</evidence>
<feature type="compositionally biased region" description="Polar residues" evidence="1">
    <location>
        <begin position="94"/>
        <end position="103"/>
    </location>
</feature>
<dbReference type="AlphaFoldDB" id="A0AB39Z469"/>